<dbReference type="InterPro" id="IPR027477">
    <property type="entry name" value="Succ_DH/fumarate_Rdtase_cat_sf"/>
</dbReference>
<dbReference type="PATRIC" id="fig|796939.3.peg.1427"/>
<dbReference type="SUPFAM" id="SSF46977">
    <property type="entry name" value="Succinate dehydrogenase/fumarate reductase flavoprotein C-terminal domain"/>
    <property type="match status" value="1"/>
</dbReference>
<dbReference type="Proteomes" id="UP000017818">
    <property type="component" value="Unassembled WGS sequence"/>
</dbReference>
<protein>
    <recommendedName>
        <fullName evidence="5">L-aspartate oxidase</fullName>
        <ecNumber evidence="4">1.4.3.16</ecNumber>
    </recommendedName>
    <alternativeName>
        <fullName evidence="10">Quinolinate synthase B</fullName>
    </alternativeName>
</protein>
<dbReference type="OrthoDB" id="9806724at2"/>
<dbReference type="Gene3D" id="1.20.58.100">
    <property type="entry name" value="Fumarate reductase/succinate dehydrogenase flavoprotein-like, C-terminal domain"/>
    <property type="match status" value="1"/>
</dbReference>
<evidence type="ECO:0000256" key="11">
    <source>
        <dbReference type="ARBA" id="ARBA00048305"/>
    </source>
</evidence>
<dbReference type="PRINTS" id="PR00411">
    <property type="entry name" value="PNDRDTASEI"/>
</dbReference>
<dbReference type="EMBL" id="ALNK01000021">
    <property type="protein sequence ID" value="EJU22565.1"/>
    <property type="molecule type" value="Genomic_DNA"/>
</dbReference>
<feature type="domain" description="FAD-dependent oxidoreductase 2 FAD-binding" evidence="12">
    <location>
        <begin position="10"/>
        <end position="384"/>
    </location>
</feature>
<dbReference type="PANTHER" id="PTHR42716:SF2">
    <property type="entry name" value="L-ASPARTATE OXIDASE, CHLOROPLASTIC"/>
    <property type="match status" value="1"/>
</dbReference>
<dbReference type="Gene3D" id="3.90.700.10">
    <property type="entry name" value="Succinate dehydrogenase/fumarate reductase flavoprotein, catalytic domain"/>
    <property type="match status" value="1"/>
</dbReference>
<dbReference type="GO" id="GO:0008734">
    <property type="term" value="F:L-aspartate oxidase activity"/>
    <property type="evidence" value="ECO:0007669"/>
    <property type="project" value="UniProtKB-EC"/>
</dbReference>
<gene>
    <name evidence="15" type="ORF">HMPREF1143_1828</name>
    <name evidence="14" type="ORF">HMPREF9630_01909</name>
</gene>
<dbReference type="InterPro" id="IPR037099">
    <property type="entry name" value="Fum_R/Succ_DH_flav-like_C_sf"/>
</dbReference>
<dbReference type="InterPro" id="IPR036188">
    <property type="entry name" value="FAD/NAD-bd_sf"/>
</dbReference>
<dbReference type="HOGENOM" id="CLU_014312_8_0_9"/>
<evidence type="ECO:0000259" key="13">
    <source>
        <dbReference type="Pfam" id="PF02910"/>
    </source>
</evidence>
<evidence type="ECO:0000313" key="17">
    <source>
        <dbReference type="Proteomes" id="UP000017818"/>
    </source>
</evidence>
<sequence>MVIECKEKCDVLVIGAGIAGISAAIQAAKCGSSVVLTSSTAIFSGSSFFPGTWGLGLIGPEDEKDEADLEESIARVGCGMTKPEIVKTFVHNINPSIYDLESRGVKLRTAEKQDEKEFIPCFDHKRRNWNGLEAESMRAVFKKELLEYKVKLCPYYEALELIKNDKRVCGAVFGHKDAILAIRSKAVILATGGYGGLFKNYLTTSDIMGMGHAIALRAGASLINMEFMQMMPGFISPSPKTVFNEKTFRFSSFSDDKGNNIFKNIQDYTELLEQRSTHGPFTSACMDREIDFIIAKEELKGGVYVRYSDEMKNNPPEFIKTYFEWLKDKKGLTFNDTVSVGIFAHAANGGIKIESDASTEVSGLYACGEVTGGMHGADRIGGLSSANGLVFGRIAGNSAAIDSNTETISDEKIILKAHYVFDYSSKLAMLRKIMTENAMISRNEIGLNKAINFCKQTLEEINRSTENLSDKAKVIEYYRLSANLFTAMAVLKPAILRKESRGSHYREDYPEIIKSEDKRICIFEKDGKIKAMYER</sequence>
<evidence type="ECO:0000313" key="15">
    <source>
        <dbReference type="EMBL" id="EJU22565.1"/>
    </source>
</evidence>
<dbReference type="EMBL" id="AFZF02000004">
    <property type="protein sequence ID" value="EHL16337.1"/>
    <property type="molecule type" value="Genomic_DNA"/>
</dbReference>
<keyword evidence="8" id="KW-0274">FAD</keyword>
<evidence type="ECO:0000256" key="1">
    <source>
        <dbReference type="ARBA" id="ARBA00001974"/>
    </source>
</evidence>
<keyword evidence="9" id="KW-0560">Oxidoreductase</keyword>
<comment type="caution">
    <text evidence="15">The sequence shown here is derived from an EMBL/GenBank/DDBJ whole genome shotgun (WGS) entry which is preliminary data.</text>
</comment>
<accession>V9HUL7</accession>
<proteinExistence type="inferred from homology"/>
<keyword evidence="6" id="KW-0285">Flavoprotein</keyword>
<dbReference type="EC" id="1.4.3.16" evidence="4"/>
<reference evidence="15 16" key="2">
    <citation type="submission" date="2012-07" db="EMBL/GenBank/DDBJ databases">
        <authorList>
            <person name="Durkin A.S."/>
            <person name="McCorrison J."/>
            <person name="Torralba M."/>
            <person name="Gillis M."/>
            <person name="Methe B."/>
            <person name="Sutton G."/>
            <person name="Nelson K.E."/>
        </authorList>
    </citation>
    <scope>NUCLEOTIDE SEQUENCE [LARGE SCALE GENOMIC DNA]</scope>
    <source>
        <strain evidence="15 16">OBRC8</strain>
    </source>
</reference>
<evidence type="ECO:0000256" key="2">
    <source>
        <dbReference type="ARBA" id="ARBA00004950"/>
    </source>
</evidence>
<dbReference type="Proteomes" id="UP000005244">
    <property type="component" value="Unassembled WGS sequence"/>
</dbReference>
<comment type="pathway">
    <text evidence="2">Cofactor biosynthesis; NAD(+) biosynthesis; iminoaspartate from L-aspartate (oxidase route): step 1/1.</text>
</comment>
<evidence type="ECO:0000256" key="10">
    <source>
        <dbReference type="ARBA" id="ARBA00030386"/>
    </source>
</evidence>
<keyword evidence="16" id="KW-1185">Reference proteome</keyword>
<dbReference type="PRINTS" id="PR00368">
    <property type="entry name" value="FADPNR"/>
</dbReference>
<evidence type="ECO:0000313" key="14">
    <source>
        <dbReference type="EMBL" id="EHL16337.1"/>
    </source>
</evidence>
<evidence type="ECO:0000259" key="12">
    <source>
        <dbReference type="Pfam" id="PF00890"/>
    </source>
</evidence>
<reference evidence="14 17" key="1">
    <citation type="submission" date="2012-05" db="EMBL/GenBank/DDBJ databases">
        <title>The Genome Sequence of Eubacteriaceae bacterium CM2.</title>
        <authorList>
            <consortium name="The Broad Institute Genome Sequencing Platform"/>
            <person name="Earl A."/>
            <person name="Ward D."/>
            <person name="Feldgarden M."/>
            <person name="Gevers D."/>
            <person name="Sizova M."/>
            <person name="Hazen A."/>
            <person name="Epstein S."/>
            <person name="Walker B."/>
            <person name="Young S.K."/>
            <person name="Zeng Q."/>
            <person name="Gargeya S."/>
            <person name="Fitzgerald M."/>
            <person name="Haas B."/>
            <person name="Abouelleil A."/>
            <person name="Alvarado L."/>
            <person name="Arachchi H.M."/>
            <person name="Berlin A."/>
            <person name="Chapman S.B."/>
            <person name="Goldberg J."/>
            <person name="Griggs A."/>
            <person name="Gujja S."/>
            <person name="Hansen M."/>
            <person name="Howarth C."/>
            <person name="Imamovic A."/>
            <person name="Larimer J."/>
            <person name="McCowen C."/>
            <person name="Montmayeur A."/>
            <person name="Murphy C."/>
            <person name="Neiman D."/>
            <person name="Pearson M."/>
            <person name="Priest M."/>
            <person name="Roberts A."/>
            <person name="Saif S."/>
            <person name="Shea T."/>
            <person name="Sisk P."/>
            <person name="Sykes S."/>
            <person name="Wortman J."/>
            <person name="Nusbaum C."/>
            <person name="Birren B."/>
        </authorList>
    </citation>
    <scope>NUCLEOTIDE SEQUENCE [LARGE SCALE GENOMIC DNA]</scope>
    <source>
        <strain evidence="14 17">CM2</strain>
    </source>
</reference>
<dbReference type="Pfam" id="PF02910">
    <property type="entry name" value="Succ_DH_flav_C"/>
    <property type="match status" value="1"/>
</dbReference>
<dbReference type="InterPro" id="IPR005288">
    <property type="entry name" value="NadB"/>
</dbReference>
<dbReference type="GO" id="GO:0033765">
    <property type="term" value="F:steroid dehydrogenase activity, acting on the CH-CH group of donors"/>
    <property type="evidence" value="ECO:0007669"/>
    <property type="project" value="UniProtKB-ARBA"/>
</dbReference>
<keyword evidence="7" id="KW-0662">Pyridine nucleotide biosynthesis</keyword>
<evidence type="ECO:0000256" key="5">
    <source>
        <dbReference type="ARBA" id="ARBA00021901"/>
    </source>
</evidence>
<evidence type="ECO:0000256" key="6">
    <source>
        <dbReference type="ARBA" id="ARBA00022630"/>
    </source>
</evidence>
<dbReference type="Gene3D" id="3.50.50.60">
    <property type="entry name" value="FAD/NAD(P)-binding domain"/>
    <property type="match status" value="1"/>
</dbReference>
<comment type="similarity">
    <text evidence="3">Belongs to the FAD-dependent oxidoreductase 2 family. NadB subfamily.</text>
</comment>
<dbReference type="AlphaFoldDB" id="J6HBR8"/>
<dbReference type="PANTHER" id="PTHR42716">
    <property type="entry name" value="L-ASPARTATE OXIDASE"/>
    <property type="match status" value="1"/>
</dbReference>
<dbReference type="RefSeq" id="WP_009526710.1">
    <property type="nucleotide sequence ID" value="NZ_ALNK01000021.1"/>
</dbReference>
<evidence type="ECO:0000256" key="3">
    <source>
        <dbReference type="ARBA" id="ARBA00008562"/>
    </source>
</evidence>
<dbReference type="InterPro" id="IPR015939">
    <property type="entry name" value="Fum_Rdtase/Succ_DH_flav-like_C"/>
</dbReference>
<comment type="catalytic activity">
    <reaction evidence="11">
        <text>L-aspartate + O2 = iminosuccinate + H2O2</text>
        <dbReference type="Rhea" id="RHEA:25876"/>
        <dbReference type="ChEBI" id="CHEBI:15379"/>
        <dbReference type="ChEBI" id="CHEBI:16240"/>
        <dbReference type="ChEBI" id="CHEBI:29991"/>
        <dbReference type="ChEBI" id="CHEBI:77875"/>
        <dbReference type="EC" id="1.4.3.16"/>
    </reaction>
    <physiologicalReaction direction="left-to-right" evidence="11">
        <dbReference type="Rhea" id="RHEA:25877"/>
    </physiologicalReaction>
</comment>
<comment type="cofactor">
    <cofactor evidence="1">
        <name>FAD</name>
        <dbReference type="ChEBI" id="CHEBI:57692"/>
    </cofactor>
</comment>
<dbReference type="Pfam" id="PF00890">
    <property type="entry name" value="FAD_binding_2"/>
    <property type="match status" value="1"/>
</dbReference>
<evidence type="ECO:0000256" key="9">
    <source>
        <dbReference type="ARBA" id="ARBA00023002"/>
    </source>
</evidence>
<evidence type="ECO:0000313" key="16">
    <source>
        <dbReference type="Proteomes" id="UP000005244"/>
    </source>
</evidence>
<feature type="domain" description="Fumarate reductase/succinate dehydrogenase flavoprotein-like C-terminal" evidence="13">
    <location>
        <begin position="430"/>
        <end position="515"/>
    </location>
</feature>
<dbReference type="SUPFAM" id="SSF51905">
    <property type="entry name" value="FAD/NAD(P)-binding domain"/>
    <property type="match status" value="1"/>
</dbReference>
<evidence type="ECO:0000256" key="7">
    <source>
        <dbReference type="ARBA" id="ARBA00022642"/>
    </source>
</evidence>
<evidence type="ECO:0000256" key="8">
    <source>
        <dbReference type="ARBA" id="ARBA00022827"/>
    </source>
</evidence>
<dbReference type="InterPro" id="IPR003953">
    <property type="entry name" value="FAD-dep_OxRdtase_2_FAD-bd"/>
</dbReference>
<name>J6HBR8_9FIRM</name>
<accession>J6HBR8</accession>
<evidence type="ECO:0000256" key="4">
    <source>
        <dbReference type="ARBA" id="ARBA00012173"/>
    </source>
</evidence>
<dbReference type="GO" id="GO:0009435">
    <property type="term" value="P:NAD+ biosynthetic process"/>
    <property type="evidence" value="ECO:0007669"/>
    <property type="project" value="InterPro"/>
</dbReference>
<organism evidence="15 16">
    <name type="scientific">Peptoanaerobacter stomatis</name>
    <dbReference type="NCBI Taxonomy" id="796937"/>
    <lineage>
        <taxon>Bacteria</taxon>
        <taxon>Bacillati</taxon>
        <taxon>Bacillota</taxon>
        <taxon>Clostridia</taxon>
        <taxon>Peptostreptococcales</taxon>
        <taxon>Filifactoraceae</taxon>
        <taxon>Peptoanaerobacter</taxon>
    </lineage>
</organism>